<dbReference type="EMBL" id="JAVDRL010000008">
    <property type="protein sequence ID" value="MDR6532210.1"/>
    <property type="molecule type" value="Genomic_DNA"/>
</dbReference>
<gene>
    <name evidence="2" type="ORF">J2800_002966</name>
</gene>
<evidence type="ECO:0000313" key="3">
    <source>
        <dbReference type="Proteomes" id="UP001262754"/>
    </source>
</evidence>
<organism evidence="2 3">
    <name type="scientific">Caulobacter rhizosphaerae</name>
    <dbReference type="NCBI Taxonomy" id="2010972"/>
    <lineage>
        <taxon>Bacteria</taxon>
        <taxon>Pseudomonadati</taxon>
        <taxon>Pseudomonadota</taxon>
        <taxon>Alphaproteobacteria</taxon>
        <taxon>Caulobacterales</taxon>
        <taxon>Caulobacteraceae</taxon>
        <taxon>Caulobacter</taxon>
    </lineage>
</organism>
<feature type="chain" id="PRO_5045488669" evidence="1">
    <location>
        <begin position="26"/>
        <end position="358"/>
    </location>
</feature>
<dbReference type="PANTHER" id="PTHR38643">
    <property type="entry name" value="PURINE NUCLEOSIDE PERMEASE C285.05-RELATED"/>
    <property type="match status" value="1"/>
</dbReference>
<dbReference type="Pfam" id="PF06516">
    <property type="entry name" value="NUP"/>
    <property type="match status" value="1"/>
</dbReference>
<protein>
    <submittedName>
        <fullName evidence="2">Purine nucleoside permease</fullName>
    </submittedName>
</protein>
<evidence type="ECO:0000313" key="2">
    <source>
        <dbReference type="EMBL" id="MDR6532210.1"/>
    </source>
</evidence>
<feature type="signal peptide" evidence="1">
    <location>
        <begin position="1"/>
        <end position="25"/>
    </location>
</feature>
<dbReference type="Proteomes" id="UP001262754">
    <property type="component" value="Unassembled WGS sequence"/>
</dbReference>
<reference evidence="2 3" key="1">
    <citation type="submission" date="2023-07" db="EMBL/GenBank/DDBJ databases">
        <title>Sorghum-associated microbial communities from plants grown in Nebraska, USA.</title>
        <authorList>
            <person name="Schachtman D."/>
        </authorList>
    </citation>
    <scope>NUCLEOTIDE SEQUENCE [LARGE SCALE GENOMIC DNA]</scope>
    <source>
        <strain evidence="2 3">DS2154</strain>
    </source>
</reference>
<keyword evidence="1" id="KW-0732">Signal</keyword>
<name>A0ABU1N182_9CAUL</name>
<proteinExistence type="predicted"/>
<comment type="caution">
    <text evidence="2">The sequence shown here is derived from an EMBL/GenBank/DDBJ whole genome shotgun (WGS) entry which is preliminary data.</text>
</comment>
<dbReference type="PANTHER" id="PTHR38643:SF1">
    <property type="entry name" value="PURINE NUCLEOSIDE PERMEASE C285.05-RELATED"/>
    <property type="match status" value="1"/>
</dbReference>
<dbReference type="RefSeq" id="WP_310032644.1">
    <property type="nucleotide sequence ID" value="NZ_JAVDRL010000008.1"/>
</dbReference>
<dbReference type="InterPro" id="IPR009486">
    <property type="entry name" value="Pur_nuclsid_perm"/>
</dbReference>
<keyword evidence="3" id="KW-1185">Reference proteome</keyword>
<accession>A0ABU1N182</accession>
<sequence length="358" mass="38909">MRNLWFRIVLALTLALGLGLAGAQAASPSGKRLPVKVVIVTTFEIGADTGDMAGEFQPWVEGWPLKHEIAIPGVRHVARYSDDGVLAIVSDMRGRTRESVAALILSDQFDLTQAYWIVSGIAGVDPAVASVGSAAWARYVVDADPIYELDERDMPADWPYGLYSNDAERPNVKGKAEGSSAMVWTLDKGLVDWAYGLTRDVKLPDPPGLQAQRAPYAGDPEGQRPPFVLQGDALGTVRFWHGAHRTQWAHDWVKLWTDGAGTFTMTDCEDQGILDVLDAHAASGRIDRRRVLVLRTGSNYSRGPLGRASLPHVFHGEGLKAGFDATFLVGGVVARELVGHWDRYATTLPTATPTGRSR</sequence>
<evidence type="ECO:0000256" key="1">
    <source>
        <dbReference type="SAM" id="SignalP"/>
    </source>
</evidence>
<dbReference type="PIRSF" id="PIRSF013171">
    <property type="entry name" value="Pur_nuclsid_perm"/>
    <property type="match status" value="1"/>
</dbReference>